<accession>A0A444ZJI9</accession>
<dbReference type="Gene3D" id="3.30.1370.240">
    <property type="match status" value="1"/>
</dbReference>
<dbReference type="Pfam" id="PF18552">
    <property type="entry name" value="PheRS_DBD1"/>
    <property type="match status" value="1"/>
</dbReference>
<organism evidence="2 3">
    <name type="scientific">Arachis hypogaea</name>
    <name type="common">Peanut</name>
    <dbReference type="NCBI Taxonomy" id="3818"/>
    <lineage>
        <taxon>Eukaryota</taxon>
        <taxon>Viridiplantae</taxon>
        <taxon>Streptophyta</taxon>
        <taxon>Embryophyta</taxon>
        <taxon>Tracheophyta</taxon>
        <taxon>Spermatophyta</taxon>
        <taxon>Magnoliopsida</taxon>
        <taxon>eudicotyledons</taxon>
        <taxon>Gunneridae</taxon>
        <taxon>Pentapetalae</taxon>
        <taxon>rosids</taxon>
        <taxon>fabids</taxon>
        <taxon>Fabales</taxon>
        <taxon>Fabaceae</taxon>
        <taxon>Papilionoideae</taxon>
        <taxon>50 kb inversion clade</taxon>
        <taxon>dalbergioids sensu lato</taxon>
        <taxon>Dalbergieae</taxon>
        <taxon>Pterocarpus clade</taxon>
        <taxon>Arachis</taxon>
    </lineage>
</organism>
<feature type="domain" description="PheRS DNA binding" evidence="1">
    <location>
        <begin position="3"/>
        <end position="56"/>
    </location>
</feature>
<name>A0A444ZJI9_ARAHY</name>
<comment type="caution">
    <text evidence="2">The sequence shown here is derived from an EMBL/GenBank/DDBJ whole genome shotgun (WGS) entry which is preliminary data.</text>
</comment>
<dbReference type="SMR" id="A0A444ZJI9"/>
<proteinExistence type="predicted"/>
<dbReference type="EMBL" id="SDMP01000014">
    <property type="protein sequence ID" value="RYR14288.1"/>
    <property type="molecule type" value="Genomic_DNA"/>
</dbReference>
<evidence type="ECO:0000313" key="3">
    <source>
        <dbReference type="Proteomes" id="UP000289738"/>
    </source>
</evidence>
<dbReference type="STRING" id="3818.A0A444ZJI9"/>
<dbReference type="Gramene" id="arahy.Tifrunner.gnm2.ann2.Ah14g209500.1">
    <property type="protein sequence ID" value="arahy.Tifrunner.gnm2.ann2.Ah14g209500.1-CDS"/>
    <property type="gene ID" value="arahy.Tifrunner.gnm2.ann2.Ah14g209500"/>
</dbReference>
<protein>
    <recommendedName>
        <fullName evidence="1">PheRS DNA binding domain-containing protein</fullName>
    </recommendedName>
</protein>
<evidence type="ECO:0000313" key="2">
    <source>
        <dbReference type="EMBL" id="RYR14288.1"/>
    </source>
</evidence>
<reference evidence="2 3" key="1">
    <citation type="submission" date="2019-01" db="EMBL/GenBank/DDBJ databases">
        <title>Sequencing of cultivated peanut Arachis hypogaea provides insights into genome evolution and oil improvement.</title>
        <authorList>
            <person name="Chen X."/>
        </authorList>
    </citation>
    <scope>NUCLEOTIDE SEQUENCE [LARGE SCALE GENOMIC DNA]</scope>
    <source>
        <strain evidence="3">cv. Fuhuasheng</strain>
        <tissue evidence="2">Leaves</tissue>
    </source>
</reference>
<dbReference type="InterPro" id="IPR040724">
    <property type="entry name" value="PheRS_DBD1"/>
</dbReference>
<dbReference type="Proteomes" id="UP000289738">
    <property type="component" value="Chromosome B04"/>
</dbReference>
<keyword evidence="3" id="KW-1185">Reference proteome</keyword>
<gene>
    <name evidence="2" type="ORF">Ahy_B04g070840</name>
</gene>
<dbReference type="AlphaFoldDB" id="A0A444ZJI9"/>
<evidence type="ECO:0000259" key="1">
    <source>
        <dbReference type="Pfam" id="PF18552"/>
    </source>
</evidence>
<sequence>MAEEPILGYIQPNKEIKDLVEFAAEKNIDHNEIVNVIKSLYDFRYIDAEDIKRETWVLMDEGKTYTATGSPKFQLFNAIPPEGIIKEEL</sequence>